<dbReference type="Pfam" id="PF00043">
    <property type="entry name" value="GST_C"/>
    <property type="match status" value="1"/>
</dbReference>
<dbReference type="GO" id="GO:0006414">
    <property type="term" value="P:translational elongation"/>
    <property type="evidence" value="ECO:0007669"/>
    <property type="project" value="TreeGrafter"/>
</dbReference>
<dbReference type="PROSITE" id="PS50404">
    <property type="entry name" value="GST_NTER"/>
    <property type="match status" value="1"/>
</dbReference>
<dbReference type="GO" id="GO:0005737">
    <property type="term" value="C:cytoplasm"/>
    <property type="evidence" value="ECO:0007669"/>
    <property type="project" value="TreeGrafter"/>
</dbReference>
<feature type="domain" description="GST N-terminal" evidence="3">
    <location>
        <begin position="1"/>
        <end position="48"/>
    </location>
</feature>
<evidence type="ECO:0000259" key="4">
    <source>
        <dbReference type="PROSITE" id="PS50405"/>
    </source>
</evidence>
<evidence type="ECO:0000259" key="3">
    <source>
        <dbReference type="PROSITE" id="PS50404"/>
    </source>
</evidence>
<dbReference type="CDD" id="cd03181">
    <property type="entry name" value="GST_C_EF1Bgamma_like"/>
    <property type="match status" value="1"/>
</dbReference>
<evidence type="ECO:0000313" key="6">
    <source>
        <dbReference type="Proteomes" id="UP000184383"/>
    </source>
</evidence>
<dbReference type="InterPro" id="IPR050802">
    <property type="entry name" value="EF-GSTs"/>
</dbReference>
<keyword evidence="6" id="KW-1185">Reference proteome</keyword>
<proteinExistence type="inferred from homology"/>
<dbReference type="Gene3D" id="3.40.30.10">
    <property type="entry name" value="Glutaredoxin"/>
    <property type="match status" value="1"/>
</dbReference>
<dbReference type="GO" id="GO:0005634">
    <property type="term" value="C:nucleus"/>
    <property type="evidence" value="ECO:0007669"/>
    <property type="project" value="TreeGrafter"/>
</dbReference>
<reference evidence="6" key="1">
    <citation type="journal article" date="2017" name="Genome Biol.">
        <title>Comparative genomics reveals high biological diversity and specific adaptations in the industrially and medically important fungal genus Aspergillus.</title>
        <authorList>
            <person name="de Vries R.P."/>
            <person name="Riley R."/>
            <person name="Wiebenga A."/>
            <person name="Aguilar-Osorio G."/>
            <person name="Amillis S."/>
            <person name="Uchima C.A."/>
            <person name="Anderluh G."/>
            <person name="Asadollahi M."/>
            <person name="Askin M."/>
            <person name="Barry K."/>
            <person name="Battaglia E."/>
            <person name="Bayram O."/>
            <person name="Benocci T."/>
            <person name="Braus-Stromeyer S.A."/>
            <person name="Caldana C."/>
            <person name="Canovas D."/>
            <person name="Cerqueira G.C."/>
            <person name="Chen F."/>
            <person name="Chen W."/>
            <person name="Choi C."/>
            <person name="Clum A."/>
            <person name="Dos Santos R.A."/>
            <person name="Damasio A.R."/>
            <person name="Diallinas G."/>
            <person name="Emri T."/>
            <person name="Fekete E."/>
            <person name="Flipphi M."/>
            <person name="Freyberg S."/>
            <person name="Gallo A."/>
            <person name="Gournas C."/>
            <person name="Habgood R."/>
            <person name="Hainaut M."/>
            <person name="Harispe M.L."/>
            <person name="Henrissat B."/>
            <person name="Hilden K.S."/>
            <person name="Hope R."/>
            <person name="Hossain A."/>
            <person name="Karabika E."/>
            <person name="Karaffa L."/>
            <person name="Karanyi Z."/>
            <person name="Krasevec N."/>
            <person name="Kuo A."/>
            <person name="Kusch H."/>
            <person name="LaButti K."/>
            <person name="Lagendijk E.L."/>
            <person name="Lapidus A."/>
            <person name="Levasseur A."/>
            <person name="Lindquist E."/>
            <person name="Lipzen A."/>
            <person name="Logrieco A.F."/>
            <person name="MacCabe A."/>
            <person name="Maekelae M.R."/>
            <person name="Malavazi I."/>
            <person name="Melin P."/>
            <person name="Meyer V."/>
            <person name="Mielnichuk N."/>
            <person name="Miskei M."/>
            <person name="Molnar A.P."/>
            <person name="Mule G."/>
            <person name="Ngan C.Y."/>
            <person name="Orejas M."/>
            <person name="Orosz E."/>
            <person name="Ouedraogo J.P."/>
            <person name="Overkamp K.M."/>
            <person name="Park H.-S."/>
            <person name="Perrone G."/>
            <person name="Piumi F."/>
            <person name="Punt P.J."/>
            <person name="Ram A.F."/>
            <person name="Ramon A."/>
            <person name="Rauscher S."/>
            <person name="Record E."/>
            <person name="Riano-Pachon D.M."/>
            <person name="Robert V."/>
            <person name="Roehrig J."/>
            <person name="Ruller R."/>
            <person name="Salamov A."/>
            <person name="Salih N.S."/>
            <person name="Samson R.A."/>
            <person name="Sandor E."/>
            <person name="Sanguinetti M."/>
            <person name="Schuetze T."/>
            <person name="Sepcic K."/>
            <person name="Shelest E."/>
            <person name="Sherlock G."/>
            <person name="Sophianopoulou V."/>
            <person name="Squina F.M."/>
            <person name="Sun H."/>
            <person name="Susca A."/>
            <person name="Todd R.B."/>
            <person name="Tsang A."/>
            <person name="Unkles S.E."/>
            <person name="van de Wiele N."/>
            <person name="van Rossen-Uffink D."/>
            <person name="Oliveira J.V."/>
            <person name="Vesth T.C."/>
            <person name="Visser J."/>
            <person name="Yu J.-H."/>
            <person name="Zhou M."/>
            <person name="Andersen M.R."/>
            <person name="Archer D.B."/>
            <person name="Baker S.E."/>
            <person name="Benoit I."/>
            <person name="Brakhage A.A."/>
            <person name="Braus G.H."/>
            <person name="Fischer R."/>
            <person name="Frisvad J.C."/>
            <person name="Goldman G.H."/>
            <person name="Houbraken J."/>
            <person name="Oakley B."/>
            <person name="Pocsi I."/>
            <person name="Scazzocchio C."/>
            <person name="Seiboth B."/>
            <person name="vanKuyk P.A."/>
            <person name="Wortman J."/>
            <person name="Dyer P.S."/>
            <person name="Grigoriev I.V."/>
        </authorList>
    </citation>
    <scope>NUCLEOTIDE SEQUENCE [LARGE SCALE GENOMIC DNA]</scope>
    <source>
        <strain evidence="6">DTO 134E9</strain>
    </source>
</reference>
<dbReference type="STRING" id="1073089.A0A1L9RIH8"/>
<dbReference type="VEuPathDB" id="FungiDB:ASPWEDRAFT_39806"/>
<dbReference type="InterPro" id="IPR010987">
    <property type="entry name" value="Glutathione-S-Trfase_C-like"/>
</dbReference>
<dbReference type="FunFam" id="1.20.1050.10:FF:000006">
    <property type="entry name" value="Elongation factor 1 gamma"/>
    <property type="match status" value="1"/>
</dbReference>
<evidence type="ECO:0008006" key="7">
    <source>
        <dbReference type="Google" id="ProtNLM"/>
    </source>
</evidence>
<dbReference type="InterPro" id="IPR036249">
    <property type="entry name" value="Thioredoxin-like_sf"/>
</dbReference>
<dbReference type="SUPFAM" id="SSF52833">
    <property type="entry name" value="Thioredoxin-like"/>
    <property type="match status" value="1"/>
</dbReference>
<dbReference type="RefSeq" id="XP_040688400.1">
    <property type="nucleotide sequence ID" value="XM_040835189.1"/>
</dbReference>
<dbReference type="PROSITE" id="PS50405">
    <property type="entry name" value="GST_CTER"/>
    <property type="match status" value="1"/>
</dbReference>
<name>A0A1L9RIH8_ASPWE</name>
<dbReference type="PANTHER" id="PTHR43986">
    <property type="entry name" value="ELONGATION FACTOR 1-GAMMA"/>
    <property type="match status" value="1"/>
</dbReference>
<evidence type="ECO:0000313" key="5">
    <source>
        <dbReference type="EMBL" id="OJJ34724.1"/>
    </source>
</evidence>
<accession>A0A1L9RIH8</accession>
<dbReference type="InterPro" id="IPR004046">
    <property type="entry name" value="GST_C"/>
</dbReference>
<dbReference type="SFLD" id="SFLDG00358">
    <property type="entry name" value="Main_(cytGST)"/>
    <property type="match status" value="1"/>
</dbReference>
<protein>
    <recommendedName>
        <fullName evidence="7">GST C-terminal domain-containing protein</fullName>
    </recommendedName>
</protein>
<dbReference type="Gene3D" id="1.20.1050.10">
    <property type="match status" value="1"/>
</dbReference>
<organism evidence="5 6">
    <name type="scientific">Aspergillus wentii DTO 134E9</name>
    <dbReference type="NCBI Taxonomy" id="1073089"/>
    <lineage>
        <taxon>Eukaryota</taxon>
        <taxon>Fungi</taxon>
        <taxon>Dikarya</taxon>
        <taxon>Ascomycota</taxon>
        <taxon>Pezizomycotina</taxon>
        <taxon>Eurotiomycetes</taxon>
        <taxon>Eurotiomycetidae</taxon>
        <taxon>Eurotiales</taxon>
        <taxon>Aspergillaceae</taxon>
        <taxon>Aspergillus</taxon>
        <taxon>Aspergillus subgen. Cremei</taxon>
    </lineage>
</organism>
<comment type="similarity">
    <text evidence="1 2">Belongs to the GST superfamily.</text>
</comment>
<dbReference type="InterPro" id="IPR036282">
    <property type="entry name" value="Glutathione-S-Trfase_C_sf"/>
</dbReference>
<sequence length="185" mass="20937">MGKTNKESEFLAKFPLGKVPAFESADGLKLWGSDAIAQYVAESGPAATQLLGADTAQRAVIRQWVDFAEGEIMASLVPLLLWRVKLTQYNETIERISLQNVERCLATLEQHLKGRTWIATEDKLSLADISVISAVYWGFSRIIDAEMREKYPTFVAWYNKATEAEEIKHIYAEKSFIEKREAYQG</sequence>
<dbReference type="GeneID" id="63751037"/>
<dbReference type="EMBL" id="KV878212">
    <property type="protein sequence ID" value="OJJ34724.1"/>
    <property type="molecule type" value="Genomic_DNA"/>
</dbReference>
<dbReference type="AlphaFoldDB" id="A0A1L9RIH8"/>
<feature type="domain" description="GST C-terminal" evidence="4">
    <location>
        <begin position="54"/>
        <end position="183"/>
    </location>
</feature>
<dbReference type="OrthoDB" id="249703at2759"/>
<dbReference type="SFLD" id="SFLDS00019">
    <property type="entry name" value="Glutathione_Transferase_(cytos"/>
    <property type="match status" value="1"/>
</dbReference>
<dbReference type="PANTHER" id="PTHR43986:SF10">
    <property type="entry name" value="ELONGATION FACTOR EEF-1B GAMMA SUBUNIT, PUTATIVE (AFU_ORTHOLOGUE AFUA_1G17120)-RELATED"/>
    <property type="match status" value="1"/>
</dbReference>
<dbReference type="InterPro" id="IPR004045">
    <property type="entry name" value="Glutathione_S-Trfase_N"/>
</dbReference>
<gene>
    <name evidence="5" type="ORF">ASPWEDRAFT_39806</name>
</gene>
<dbReference type="SUPFAM" id="SSF47616">
    <property type="entry name" value="GST C-terminal domain-like"/>
    <property type="match status" value="1"/>
</dbReference>
<evidence type="ECO:0000256" key="2">
    <source>
        <dbReference type="RuleBase" id="RU003494"/>
    </source>
</evidence>
<evidence type="ECO:0000256" key="1">
    <source>
        <dbReference type="ARBA" id="ARBA00007409"/>
    </source>
</evidence>
<dbReference type="Proteomes" id="UP000184383">
    <property type="component" value="Unassembled WGS sequence"/>
</dbReference>
<dbReference type="Pfam" id="PF02798">
    <property type="entry name" value="GST_N"/>
    <property type="match status" value="1"/>
</dbReference>
<dbReference type="InterPro" id="IPR040079">
    <property type="entry name" value="Glutathione_S-Trfase"/>
</dbReference>